<dbReference type="OMA" id="YLVGYPI"/>
<gene>
    <name evidence="2" type="ordered locus">AALP_Aa8g387300</name>
</gene>
<name>A0A087GC67_ARAAL</name>
<reference evidence="3" key="1">
    <citation type="journal article" date="2015" name="Nat. Plants">
        <title>Genome expansion of Arabis alpina linked with retrotransposition and reduced symmetric DNA methylation.</title>
        <authorList>
            <person name="Willing E.M."/>
            <person name="Rawat V."/>
            <person name="Mandakova T."/>
            <person name="Maumus F."/>
            <person name="James G.V."/>
            <person name="Nordstroem K.J."/>
            <person name="Becker C."/>
            <person name="Warthmann N."/>
            <person name="Chica C."/>
            <person name="Szarzynska B."/>
            <person name="Zytnicki M."/>
            <person name="Albani M.C."/>
            <person name="Kiefer C."/>
            <person name="Bergonzi S."/>
            <person name="Castaings L."/>
            <person name="Mateos J.L."/>
            <person name="Berns M.C."/>
            <person name="Bujdoso N."/>
            <person name="Piofczyk T."/>
            <person name="de Lorenzo L."/>
            <person name="Barrero-Sicilia C."/>
            <person name="Mateos I."/>
            <person name="Piednoel M."/>
            <person name="Hagmann J."/>
            <person name="Chen-Min-Tao R."/>
            <person name="Iglesias-Fernandez R."/>
            <person name="Schuster S.C."/>
            <person name="Alonso-Blanco C."/>
            <person name="Roudier F."/>
            <person name="Carbonero P."/>
            <person name="Paz-Ares J."/>
            <person name="Davis S.J."/>
            <person name="Pecinka A."/>
            <person name="Quesneville H."/>
            <person name="Colot V."/>
            <person name="Lysak M.A."/>
            <person name="Weigel D."/>
            <person name="Coupland G."/>
            <person name="Schneeberger K."/>
        </authorList>
    </citation>
    <scope>NUCLEOTIDE SEQUENCE [LARGE SCALE GENOMIC DNA]</scope>
    <source>
        <strain evidence="3">cv. Pajares</strain>
    </source>
</reference>
<protein>
    <recommendedName>
        <fullName evidence="4">PGR5-like protein 1A, chloroplastic</fullName>
    </recommendedName>
</protein>
<keyword evidence="1" id="KW-0472">Membrane</keyword>
<dbReference type="PANTHER" id="PTHR31032">
    <property type="entry name" value="PGR5-LIKE PROTEIN 1B, CHLOROPLASTIC"/>
    <property type="match status" value="1"/>
</dbReference>
<dbReference type="EMBL" id="CM002876">
    <property type="protein sequence ID" value="KFK27469.1"/>
    <property type="molecule type" value="Genomic_DNA"/>
</dbReference>
<dbReference type="PANTHER" id="PTHR31032:SF2">
    <property type="entry name" value="PGR5-LIKE A PROTEIN"/>
    <property type="match status" value="1"/>
</dbReference>
<dbReference type="Gramene" id="KFK27469">
    <property type="protein sequence ID" value="KFK27469"/>
    <property type="gene ID" value="AALP_AA8G387300"/>
</dbReference>
<organism evidence="2 3">
    <name type="scientific">Arabis alpina</name>
    <name type="common">Alpine rock-cress</name>
    <dbReference type="NCBI Taxonomy" id="50452"/>
    <lineage>
        <taxon>Eukaryota</taxon>
        <taxon>Viridiplantae</taxon>
        <taxon>Streptophyta</taxon>
        <taxon>Embryophyta</taxon>
        <taxon>Tracheophyta</taxon>
        <taxon>Spermatophyta</taxon>
        <taxon>Magnoliopsida</taxon>
        <taxon>eudicotyledons</taxon>
        <taxon>Gunneridae</taxon>
        <taxon>Pentapetalae</taxon>
        <taxon>rosids</taxon>
        <taxon>malvids</taxon>
        <taxon>Brassicales</taxon>
        <taxon>Brassicaceae</taxon>
        <taxon>Arabideae</taxon>
        <taxon>Arabis</taxon>
    </lineage>
</organism>
<dbReference type="Proteomes" id="UP000029120">
    <property type="component" value="Chromosome 8"/>
</dbReference>
<keyword evidence="1" id="KW-0812">Transmembrane</keyword>
<proteinExistence type="predicted"/>
<evidence type="ECO:0000313" key="3">
    <source>
        <dbReference type="Proteomes" id="UP000029120"/>
    </source>
</evidence>
<dbReference type="eggNOG" id="ENOG502QRUP">
    <property type="taxonomic scope" value="Eukaryota"/>
</dbReference>
<sequence length="294" mass="32282">MAATCTSIGSSSIVELSRLINRAGVPFSVRISSRTRVHGGGLTAPSTSREEGPSCIFVGPIDSARKETLEALYRQARDAYYNGKPLIVDDMFDRVELKLRWYGSESVVKYPRCSLLRQSTYADAQDDASQVLLLATIWILILLFGSLACVFPAMYGLGLVYGGDPFDSGLVYNGQVSTSVPLLSKMNGILLTVLGPALGYPIASSAVRVLQGLWSNDLTALKGNCPNCGEEVFAFVRSDQSNRSAHKADCHVCECTLEFRTKVEKSTLLLGRKWVYGRIYLVSRPRRDGRSRYT</sequence>
<accession>A0A087GC67</accession>
<evidence type="ECO:0000256" key="1">
    <source>
        <dbReference type="SAM" id="Phobius"/>
    </source>
</evidence>
<dbReference type="InterPro" id="IPR039987">
    <property type="entry name" value="PGRL1"/>
</dbReference>
<dbReference type="GO" id="GO:0009773">
    <property type="term" value="P:photosynthetic electron transport in photosystem I"/>
    <property type="evidence" value="ECO:0007669"/>
    <property type="project" value="InterPro"/>
</dbReference>
<dbReference type="OrthoDB" id="567232at2759"/>
<feature type="transmembrane region" description="Helical" evidence="1">
    <location>
        <begin position="131"/>
        <end position="162"/>
    </location>
</feature>
<dbReference type="AlphaFoldDB" id="A0A087GC67"/>
<dbReference type="GO" id="GO:0009535">
    <property type="term" value="C:chloroplast thylakoid membrane"/>
    <property type="evidence" value="ECO:0007669"/>
    <property type="project" value="InterPro"/>
</dbReference>
<evidence type="ECO:0008006" key="4">
    <source>
        <dbReference type="Google" id="ProtNLM"/>
    </source>
</evidence>
<feature type="transmembrane region" description="Helical" evidence="1">
    <location>
        <begin position="182"/>
        <end position="203"/>
    </location>
</feature>
<evidence type="ECO:0000313" key="2">
    <source>
        <dbReference type="EMBL" id="KFK27469.1"/>
    </source>
</evidence>
<keyword evidence="1" id="KW-1133">Transmembrane helix</keyword>
<dbReference type="GO" id="GO:0016730">
    <property type="term" value="F:oxidoreductase activity, acting on iron-sulfur proteins as donors"/>
    <property type="evidence" value="ECO:0007669"/>
    <property type="project" value="InterPro"/>
</dbReference>
<keyword evidence="3" id="KW-1185">Reference proteome</keyword>